<dbReference type="AlphaFoldDB" id="A0A151LJF8"/>
<protein>
    <submittedName>
        <fullName evidence="1">Uncharacterized protein</fullName>
    </submittedName>
</protein>
<dbReference type="EMBL" id="LVLB01000012">
    <property type="protein sequence ID" value="KYN99081.1"/>
    <property type="molecule type" value="Genomic_DNA"/>
</dbReference>
<comment type="caution">
    <text evidence="1">The sequence shown here is derived from an EMBL/GenBank/DDBJ whole genome shotgun (WGS) entry which is preliminary data.</text>
</comment>
<organism evidence="1 2">
    <name type="scientific">Plasmodium gaboni</name>
    <dbReference type="NCBI Taxonomy" id="647221"/>
    <lineage>
        <taxon>Eukaryota</taxon>
        <taxon>Sar</taxon>
        <taxon>Alveolata</taxon>
        <taxon>Apicomplexa</taxon>
        <taxon>Aconoidasida</taxon>
        <taxon>Haemosporida</taxon>
        <taxon>Plasmodiidae</taxon>
        <taxon>Plasmodium</taxon>
        <taxon>Plasmodium (Laverania)</taxon>
    </lineage>
</organism>
<name>A0A151LJF8_9APIC</name>
<dbReference type="VEuPathDB" id="PlasmoDB:PGSY75_1144800"/>
<accession>A0A151LJF8</accession>
<dbReference type="GeneID" id="29777155"/>
<gene>
    <name evidence="1" type="ORF">PGSY75_1144800</name>
</gene>
<reference evidence="1 2" key="1">
    <citation type="journal article" date="2016" name="Nat. Commun.">
        <title>Genomes of cryptic chimpanzee Plasmodium species reveal key evolutionary events leading to human malaria.</title>
        <authorList>
            <person name="Sundararaman S.A."/>
            <person name="Plenderleith L.J."/>
            <person name="Liu W."/>
            <person name="Loy D.E."/>
            <person name="Learn G.H."/>
            <person name="Li Y."/>
            <person name="Shaw K.S."/>
            <person name="Ayouba A."/>
            <person name="Peeters M."/>
            <person name="Speede S."/>
            <person name="Shaw G.M."/>
            <person name="Bushman F.D."/>
            <person name="Brisson D."/>
            <person name="Rayner J.C."/>
            <person name="Sharp P.M."/>
            <person name="Hahn B.H."/>
        </authorList>
    </citation>
    <scope>NUCLEOTIDE SEQUENCE [LARGE SCALE GENOMIC DNA]</scope>
    <source>
        <strain evidence="1 2">SY75</strain>
    </source>
</reference>
<evidence type="ECO:0000313" key="1">
    <source>
        <dbReference type="EMBL" id="KYN99081.1"/>
    </source>
</evidence>
<proteinExistence type="predicted"/>
<dbReference type="VEuPathDB" id="PlasmoDB:PGABG01_1142700"/>
<dbReference type="Proteomes" id="UP000076004">
    <property type="component" value="Unassembled WGS sequence"/>
</dbReference>
<sequence>MKNNEDENSVRSLGCSALMELLNNNELYENNEESCDVSSSNKNYVKEINLFEINNSLENDSIDKKKICYSTRLLNKSSYSKLSEKKIDLINYNLSFNNNIKTDCFKNTYFDTVDKYNLFLSSKGKYKYKNNNNNYYKDYKCLMPYNNKNEIKRDKKNKKNRKNVDLNFFSSQEDINTYTSLRKKKKRNSEIVKNLSAPNKDENISDIEENKLKKRKRKHSYEKNIYANNYMFNNTYEKNNIKLCNLSNKKRTSHNMLCDYIKSPDGIKNFVNKNVKDKIFIKNEVCDKNQNVVDIEICDNEKINKNNINNINIMNNISTNKYNNIINEQNKKKLKIYDKGNVLCPHSIDDNKKWNDNINIENIKYIEIDIYDKNDKYDKNVENFVFLDFIPMTEEYLKIKETINNFKNRKLQDNNTLCKKEDNVYIYSIPKSNLKINAIKKEYEKDMENDIDKNKKTYNNSEQSYIKRTYKDLKKNILSKNIKIINYDYEKNLCYILIRKNSTS</sequence>
<dbReference type="KEGG" id="pgab:PGSY75_1144800"/>
<dbReference type="RefSeq" id="XP_018641358.1">
    <property type="nucleotide sequence ID" value="XM_018786563.1"/>
</dbReference>
<evidence type="ECO:0000313" key="2">
    <source>
        <dbReference type="Proteomes" id="UP000076004"/>
    </source>
</evidence>